<proteinExistence type="predicted"/>
<protein>
    <submittedName>
        <fullName evidence="1">Uncharacterized protein</fullName>
    </submittedName>
</protein>
<dbReference type="EMBL" id="JH370130">
    <property type="protein sequence ID" value="ELA42839.1"/>
    <property type="molecule type" value="Genomic_DNA"/>
</dbReference>
<accession>L2GQE1</accession>
<dbReference type="GeneID" id="19880872"/>
<name>L2GQE1_VITCO</name>
<evidence type="ECO:0000313" key="1">
    <source>
        <dbReference type="EMBL" id="ELA42839.1"/>
    </source>
</evidence>
<organism evidence="1 2">
    <name type="scientific">Vittaforma corneae (strain ATCC 50505)</name>
    <name type="common">Microsporidian parasite</name>
    <name type="synonym">Nosema corneum</name>
    <dbReference type="NCBI Taxonomy" id="993615"/>
    <lineage>
        <taxon>Eukaryota</taxon>
        <taxon>Fungi</taxon>
        <taxon>Fungi incertae sedis</taxon>
        <taxon>Microsporidia</taxon>
        <taxon>Nosematidae</taxon>
        <taxon>Vittaforma</taxon>
    </lineage>
</organism>
<dbReference type="AlphaFoldDB" id="L2GQE1"/>
<dbReference type="InParanoid" id="L2GQE1"/>
<gene>
    <name evidence="1" type="ORF">VICG_00154</name>
</gene>
<dbReference type="OrthoDB" id="2195730at2759"/>
<sequence length="724" mass="84328">MLRVRIKTRSRAQQQNTTRLDQFFTLYFQNVFFELNAILSDYHSIQEHASRNRIIEFASRKLKDLDLLQTFVKGAFLLKNLLYLKFKGDDCANYGYKIVEMADFLAILYENMKTSFIPRPNFNLALQAFMDYRKLLPIEIYRLLGRNKSIFTELYRNTDQNLIFEEDLVHIHRMMKIYLLRESVDNFRIENGILHLQSKFFTFKLALCGFYQRPQWQLFKVKSYTNSRKVDDQLLRRLATIDSIVKFMKFFESKKKALSVFNLLETKTGFYQNFTGTVNGIDCQGYLKHNDFYCKISNKDQYKKFKNSDIDEIKGYLLDINALKEPKRDEVISQTDNADMGFKPGIFGPNIAIFIRDMFFCLNKAQGVCFFGKMPPICGLAFQKLHFIVVDSKVTAVTENFDVSGQDTIAIENFTNFIECNIGFLMILHELRDLNIQCKINQCLSARSFYVDSSFNLYHLDNHGSKTLINIDRFTLKTANNMVHQNIGNVGCVNIPANYANTSYKDSLIRNLVDKIRLMAVQDGMPQNIEISENKIGEVMVFSFMNITVKITDSIKTCIKTLTEDLQHFNISSGFNYIKKFGIFYTYNLIPTIFTENRLCFDFSDFIDEIVEVAFKNDVYLITGPKMLQIAKMTSLFTANDSKVFHILHKFFLANRFIFLKKVFGNLAGKSDSGEIYLDESKRICLTQEGIKFRSNSPENDLRLTDVLNLERDVLQHLTNLRKQ</sequence>
<reference evidence="2" key="1">
    <citation type="submission" date="2011-05" db="EMBL/GenBank/DDBJ databases">
        <title>The genome sequence of Vittaforma corneae strain ATCC 50505.</title>
        <authorList>
            <consortium name="The Broad Institute Genome Sequencing Platform"/>
            <person name="Cuomo C."/>
            <person name="Didier E."/>
            <person name="Bowers L."/>
            <person name="Young S.K."/>
            <person name="Zeng Q."/>
            <person name="Gargeya S."/>
            <person name="Fitzgerald M."/>
            <person name="Haas B."/>
            <person name="Abouelleil A."/>
            <person name="Alvarado L."/>
            <person name="Arachchi H.M."/>
            <person name="Berlin A."/>
            <person name="Chapman S.B."/>
            <person name="Gearin G."/>
            <person name="Goldberg J."/>
            <person name="Griggs A."/>
            <person name="Gujja S."/>
            <person name="Hansen M."/>
            <person name="Heiman D."/>
            <person name="Howarth C."/>
            <person name="Larimer J."/>
            <person name="Lui A."/>
            <person name="MacDonald P.J.P."/>
            <person name="McCowen C."/>
            <person name="Montmayeur A."/>
            <person name="Murphy C."/>
            <person name="Neiman D."/>
            <person name="Pearson M."/>
            <person name="Priest M."/>
            <person name="Roberts A."/>
            <person name="Saif S."/>
            <person name="Shea T."/>
            <person name="Sisk P."/>
            <person name="Stolte C."/>
            <person name="Sykes S."/>
            <person name="Wortman J."/>
            <person name="Nusbaum C."/>
            <person name="Birren B."/>
        </authorList>
    </citation>
    <scope>NUCLEOTIDE SEQUENCE [LARGE SCALE GENOMIC DNA]</scope>
    <source>
        <strain evidence="2">ATCC 50505</strain>
    </source>
</reference>
<keyword evidence="2" id="KW-1185">Reference proteome</keyword>
<dbReference type="HOGENOM" id="CLU_382268_0_0_1"/>
<dbReference type="Proteomes" id="UP000011082">
    <property type="component" value="Unassembled WGS sequence"/>
</dbReference>
<dbReference type="VEuPathDB" id="MicrosporidiaDB:VICG_00154"/>
<evidence type="ECO:0000313" key="2">
    <source>
        <dbReference type="Proteomes" id="UP000011082"/>
    </source>
</evidence>
<dbReference type="RefSeq" id="XP_007603607.1">
    <property type="nucleotide sequence ID" value="XM_007603545.1"/>
</dbReference>